<evidence type="ECO:0000256" key="1">
    <source>
        <dbReference type="SAM" id="Coils"/>
    </source>
</evidence>
<dbReference type="Pfam" id="PF10737">
    <property type="entry name" value="GerPC"/>
    <property type="match status" value="1"/>
</dbReference>
<gene>
    <name evidence="2" type="ORF">KCX74_15075</name>
</gene>
<reference evidence="2" key="1">
    <citation type="submission" date="2021-04" db="EMBL/GenBank/DDBJ databases">
        <title>Isolation and polyphasic classification of algal microorganism.</title>
        <authorList>
            <person name="Wang S."/>
        </authorList>
    </citation>
    <scope>NUCLEOTIDE SEQUENCE</scope>
    <source>
        <strain evidence="2">720a</strain>
    </source>
</reference>
<accession>A0A941IB49</accession>
<dbReference type="RefSeq" id="WP_026680617.1">
    <property type="nucleotide sequence ID" value="NZ_BAAACY010000170.1"/>
</dbReference>
<keyword evidence="1" id="KW-0175">Coiled coil</keyword>
<keyword evidence="3" id="KW-1185">Reference proteome</keyword>
<evidence type="ECO:0000313" key="3">
    <source>
        <dbReference type="Proteomes" id="UP000675284"/>
    </source>
</evidence>
<dbReference type="AlphaFoldDB" id="A0A941IB49"/>
<dbReference type="EMBL" id="JAGSOT010000051">
    <property type="protein sequence ID" value="MBR7797358.1"/>
    <property type="molecule type" value="Genomic_DNA"/>
</dbReference>
<organism evidence="2 3">
    <name type="scientific">Virgibacillus salarius</name>
    <dbReference type="NCBI Taxonomy" id="447199"/>
    <lineage>
        <taxon>Bacteria</taxon>
        <taxon>Bacillati</taxon>
        <taxon>Bacillota</taxon>
        <taxon>Bacilli</taxon>
        <taxon>Bacillales</taxon>
        <taxon>Bacillaceae</taxon>
        <taxon>Virgibacillus</taxon>
    </lineage>
</organism>
<evidence type="ECO:0000313" key="2">
    <source>
        <dbReference type="EMBL" id="MBR7797358.1"/>
    </source>
</evidence>
<dbReference type="Proteomes" id="UP000675284">
    <property type="component" value="Unassembled WGS sequence"/>
</dbReference>
<dbReference type="InterPro" id="IPR019673">
    <property type="entry name" value="Spore_germination_GerPC"/>
</dbReference>
<feature type="coiled-coil region" evidence="1">
    <location>
        <begin position="17"/>
        <end position="44"/>
    </location>
</feature>
<evidence type="ECO:0008006" key="4">
    <source>
        <dbReference type="Google" id="ProtNLM"/>
    </source>
</evidence>
<comment type="caution">
    <text evidence="2">The sequence shown here is derived from an EMBL/GenBank/DDBJ whole genome shotgun (WGS) entry which is preliminary data.</text>
</comment>
<sequence>MNNNDWSKYIYDLHEHMKQQENLIQTLMSRVNQLEDSLQAAKSNKIEKVEYHFDQLKIEHLDGTLHIGLSPQDLANLEDTGFPNQPDIPNYQPPLKQTLQSELGNYLHETGPSIIRQLAREHSVNLNDGYPSVLIQDIEKQLPGRIAFHENEATQNGNLKSREELHAYISDNIKSEIQKSLAHFMHTKKNKGESS</sequence>
<protein>
    <recommendedName>
        <fullName evidence="4">Spore germination protein PC</fullName>
    </recommendedName>
</protein>
<proteinExistence type="predicted"/>
<name>A0A941IB49_9BACI</name>